<organism evidence="2 3">
    <name type="scientific">Cellulomonas composti</name>
    <dbReference type="NCBI Taxonomy" id="266130"/>
    <lineage>
        <taxon>Bacteria</taxon>
        <taxon>Bacillati</taxon>
        <taxon>Actinomycetota</taxon>
        <taxon>Actinomycetes</taxon>
        <taxon>Micrococcales</taxon>
        <taxon>Cellulomonadaceae</taxon>
        <taxon>Cellulomonas</taxon>
    </lineage>
</organism>
<evidence type="ECO:0000259" key="1">
    <source>
        <dbReference type="Pfam" id="PF12697"/>
    </source>
</evidence>
<dbReference type="PANTHER" id="PTHR43194">
    <property type="entry name" value="HYDROLASE ALPHA/BETA FOLD FAMILY"/>
    <property type="match status" value="1"/>
</dbReference>
<dbReference type="EMBL" id="BJWG01000013">
    <property type="protein sequence ID" value="GEL95990.1"/>
    <property type="molecule type" value="Genomic_DNA"/>
</dbReference>
<keyword evidence="3" id="KW-1185">Reference proteome</keyword>
<protein>
    <recommendedName>
        <fullName evidence="1">AB hydrolase-1 domain-containing protein</fullName>
    </recommendedName>
</protein>
<accession>A0A511JDC0</accession>
<evidence type="ECO:0000313" key="3">
    <source>
        <dbReference type="Proteomes" id="UP000321720"/>
    </source>
</evidence>
<dbReference type="InterPro" id="IPR000073">
    <property type="entry name" value="AB_hydrolase_1"/>
</dbReference>
<dbReference type="InterPro" id="IPR029058">
    <property type="entry name" value="AB_hydrolase_fold"/>
</dbReference>
<dbReference type="InterPro" id="IPR050228">
    <property type="entry name" value="Carboxylesterase_BioH"/>
</dbReference>
<dbReference type="PANTHER" id="PTHR43194:SF2">
    <property type="entry name" value="PEROXISOMAL MEMBRANE PROTEIN LPX1"/>
    <property type="match status" value="1"/>
</dbReference>
<proteinExistence type="predicted"/>
<dbReference type="Proteomes" id="UP000321720">
    <property type="component" value="Unassembled WGS sequence"/>
</dbReference>
<reference evidence="2 3" key="1">
    <citation type="submission" date="2019-07" db="EMBL/GenBank/DDBJ databases">
        <title>Whole genome shotgun sequence of Cellulomonas composti NBRC 100758.</title>
        <authorList>
            <person name="Hosoyama A."/>
            <person name="Uohara A."/>
            <person name="Ohji S."/>
            <person name="Ichikawa N."/>
        </authorList>
    </citation>
    <scope>NUCLEOTIDE SEQUENCE [LARGE SCALE GENOMIC DNA]</scope>
    <source>
        <strain evidence="2 3">NBRC 100758</strain>
    </source>
</reference>
<dbReference type="SUPFAM" id="SSF53474">
    <property type="entry name" value="alpha/beta-Hydrolases"/>
    <property type="match status" value="1"/>
</dbReference>
<comment type="caution">
    <text evidence="2">The sequence shown here is derived from an EMBL/GenBank/DDBJ whole genome shotgun (WGS) entry which is preliminary data.</text>
</comment>
<sequence>MLLHGLTEAGTTWPDLVEHWGGAWDVHAPDLRGHGASPRFTEDELARSPEVMLADVLAVLDAVPGPAALVGHSLGGLFALRAALARPDRVWALVLEDPTQPSGSRVPNPEFVAPTERFLDDMADQAGQVERMLRETSWSRAEVDAWAQCKPLVDREYVRRGSYLGDGAWEELFAALTVPTLLVVPVDAPMAPRRVDNPLVRTAAIPGAGHCVRRDQPAAYHRAVDTLLATATHPAPQSSPSHPTHPR</sequence>
<dbReference type="Pfam" id="PF12697">
    <property type="entry name" value="Abhydrolase_6"/>
    <property type="match status" value="1"/>
</dbReference>
<feature type="domain" description="AB hydrolase-1" evidence="1">
    <location>
        <begin position="2"/>
        <end position="221"/>
    </location>
</feature>
<dbReference type="GO" id="GO:0003824">
    <property type="term" value="F:catalytic activity"/>
    <property type="evidence" value="ECO:0007669"/>
    <property type="project" value="UniProtKB-ARBA"/>
</dbReference>
<dbReference type="Gene3D" id="3.40.50.1820">
    <property type="entry name" value="alpha/beta hydrolase"/>
    <property type="match status" value="1"/>
</dbReference>
<gene>
    <name evidence="2" type="ORF">CCO02nite_26480</name>
</gene>
<name>A0A511JDC0_9CELL</name>
<evidence type="ECO:0000313" key="2">
    <source>
        <dbReference type="EMBL" id="GEL95990.1"/>
    </source>
</evidence>
<dbReference type="AlphaFoldDB" id="A0A511JDC0"/>
<dbReference type="PRINTS" id="PR00111">
    <property type="entry name" value="ABHYDROLASE"/>
</dbReference>